<sequence length="227" mass="24804">MEIDNWRTVLIDATPTTLLKALPDATIIPINAAPITNVIRQTTPSNDIIPSFDGKHETVSGATEVIPEMKSVNPVASDAMIPPIHDTATEMKSITVDSSLQSATAITSSPQIDGKFAARSHLMQHLKASQKTPNNDTVNVEWSNIQLKANSSITPIITYDQSVPKARLDQWKWEVNQQQPLINQSLIDSNSNDNRNATVNNSNTILLSTISLISSFLPLFVPQLISL</sequence>
<gene>
    <name evidence="2" type="ORF">NLS_LOCUS7685</name>
</gene>
<dbReference type="OrthoDB" id="5875036at2759"/>
<keyword evidence="3" id="KW-1185">Reference proteome</keyword>
<name>A0A3P6TYE3_LITSI</name>
<protein>
    <submittedName>
        <fullName evidence="2">Uncharacterized protein</fullName>
    </submittedName>
</protein>
<dbReference type="EMBL" id="UYRX01000833">
    <property type="protein sequence ID" value="VDK86555.1"/>
    <property type="molecule type" value="Genomic_DNA"/>
</dbReference>
<evidence type="ECO:0000313" key="3">
    <source>
        <dbReference type="Proteomes" id="UP000277928"/>
    </source>
</evidence>
<dbReference type="Proteomes" id="UP000277928">
    <property type="component" value="Unassembled WGS sequence"/>
</dbReference>
<dbReference type="AlphaFoldDB" id="A0A3P6TYE3"/>
<reference evidence="2 3" key="1">
    <citation type="submission" date="2018-08" db="EMBL/GenBank/DDBJ databases">
        <authorList>
            <person name="Laetsch R D."/>
            <person name="Stevens L."/>
            <person name="Kumar S."/>
            <person name="Blaxter L. M."/>
        </authorList>
    </citation>
    <scope>NUCLEOTIDE SEQUENCE [LARGE SCALE GENOMIC DNA]</scope>
</reference>
<organism evidence="2 3">
    <name type="scientific">Litomosoides sigmodontis</name>
    <name type="common">Filarial nematode worm</name>
    <dbReference type="NCBI Taxonomy" id="42156"/>
    <lineage>
        <taxon>Eukaryota</taxon>
        <taxon>Metazoa</taxon>
        <taxon>Ecdysozoa</taxon>
        <taxon>Nematoda</taxon>
        <taxon>Chromadorea</taxon>
        <taxon>Rhabditida</taxon>
        <taxon>Spirurina</taxon>
        <taxon>Spiruromorpha</taxon>
        <taxon>Filarioidea</taxon>
        <taxon>Onchocercidae</taxon>
        <taxon>Litomosoides</taxon>
    </lineage>
</organism>
<feature type="transmembrane region" description="Helical" evidence="1">
    <location>
        <begin position="205"/>
        <end position="225"/>
    </location>
</feature>
<keyword evidence="1" id="KW-1133">Transmembrane helix</keyword>
<keyword evidence="1" id="KW-0812">Transmembrane</keyword>
<keyword evidence="1" id="KW-0472">Membrane</keyword>
<accession>A0A3P6TYE3</accession>
<evidence type="ECO:0000256" key="1">
    <source>
        <dbReference type="SAM" id="Phobius"/>
    </source>
</evidence>
<evidence type="ECO:0000313" key="2">
    <source>
        <dbReference type="EMBL" id="VDK86555.1"/>
    </source>
</evidence>
<proteinExistence type="predicted"/>